<dbReference type="GO" id="GO:0003677">
    <property type="term" value="F:DNA binding"/>
    <property type="evidence" value="ECO:0007669"/>
    <property type="project" value="UniProtKB-KW"/>
</dbReference>
<reference evidence="5" key="2">
    <citation type="submission" date="2021-09" db="EMBL/GenBank/DDBJ databases">
        <authorList>
            <person name="Gilroy R."/>
        </authorList>
    </citation>
    <scope>NUCLEOTIDE SEQUENCE</scope>
    <source>
        <strain evidence="5">ChiGjej2B2-19336</strain>
    </source>
</reference>
<evidence type="ECO:0000313" key="5">
    <source>
        <dbReference type="EMBL" id="HJD97002.1"/>
    </source>
</evidence>
<keyword evidence="1" id="KW-0805">Transcription regulation</keyword>
<reference evidence="5" key="1">
    <citation type="journal article" date="2021" name="PeerJ">
        <title>Extensive microbial diversity within the chicken gut microbiome revealed by metagenomics and culture.</title>
        <authorList>
            <person name="Gilroy R."/>
            <person name="Ravi A."/>
            <person name="Getino M."/>
            <person name="Pursley I."/>
            <person name="Horton D.L."/>
            <person name="Alikhan N.F."/>
            <person name="Baker D."/>
            <person name="Gharbi K."/>
            <person name="Hall N."/>
            <person name="Watson M."/>
            <person name="Adriaenssens E.M."/>
            <person name="Foster-Nyarko E."/>
            <person name="Jarju S."/>
            <person name="Secka A."/>
            <person name="Antonio M."/>
            <person name="Oren A."/>
            <person name="Chaudhuri R.R."/>
            <person name="La Ragione R."/>
            <person name="Hildebrand F."/>
            <person name="Pallen M.J."/>
        </authorList>
    </citation>
    <scope>NUCLEOTIDE SEQUENCE</scope>
    <source>
        <strain evidence="5">ChiGjej2B2-19336</strain>
    </source>
</reference>
<sequence length="131" mass="14585">MNEAKGCCRHGGDLPFGGEVHCPVEATLGMIGGKYKTLILWKLISGPMRFSELHRTVPGATPKMLTQQLRELEKDGLVYREIFPVIPPRVEYSLTEFGRSIRPVLESMYAWGSAYLTSRGLTANCSMEPLP</sequence>
<dbReference type="InterPro" id="IPR036390">
    <property type="entry name" value="WH_DNA-bd_sf"/>
</dbReference>
<dbReference type="Proteomes" id="UP000698963">
    <property type="component" value="Unassembled WGS sequence"/>
</dbReference>
<proteinExistence type="predicted"/>
<organism evidence="5 6">
    <name type="scientific">Mailhella massiliensis</name>
    <dbReference type="NCBI Taxonomy" id="1903261"/>
    <lineage>
        <taxon>Bacteria</taxon>
        <taxon>Pseudomonadati</taxon>
        <taxon>Thermodesulfobacteriota</taxon>
        <taxon>Desulfovibrionia</taxon>
        <taxon>Desulfovibrionales</taxon>
        <taxon>Desulfovibrionaceae</taxon>
        <taxon>Mailhella</taxon>
    </lineage>
</organism>
<feature type="domain" description="HTH hxlR-type" evidence="4">
    <location>
        <begin position="22"/>
        <end position="120"/>
    </location>
</feature>
<evidence type="ECO:0000256" key="3">
    <source>
        <dbReference type="ARBA" id="ARBA00023163"/>
    </source>
</evidence>
<dbReference type="InterPro" id="IPR011991">
    <property type="entry name" value="ArsR-like_HTH"/>
</dbReference>
<dbReference type="SUPFAM" id="SSF46785">
    <property type="entry name" value="Winged helix' DNA-binding domain"/>
    <property type="match status" value="1"/>
</dbReference>
<dbReference type="EMBL" id="DYZA01000094">
    <property type="protein sequence ID" value="HJD97002.1"/>
    <property type="molecule type" value="Genomic_DNA"/>
</dbReference>
<dbReference type="PANTHER" id="PTHR33204:SF29">
    <property type="entry name" value="TRANSCRIPTIONAL REGULATOR"/>
    <property type="match status" value="1"/>
</dbReference>
<dbReference type="GO" id="GO:0006355">
    <property type="term" value="P:regulation of DNA-templated transcription"/>
    <property type="evidence" value="ECO:0007669"/>
    <property type="project" value="UniProtKB-ARBA"/>
</dbReference>
<dbReference type="InterPro" id="IPR036388">
    <property type="entry name" value="WH-like_DNA-bd_sf"/>
</dbReference>
<dbReference type="PANTHER" id="PTHR33204">
    <property type="entry name" value="TRANSCRIPTIONAL REGULATOR, MARR FAMILY"/>
    <property type="match status" value="1"/>
</dbReference>
<protein>
    <submittedName>
        <fullName evidence="5">Helix-turn-helix transcriptional regulator</fullName>
    </submittedName>
</protein>
<dbReference type="Gene3D" id="1.10.10.10">
    <property type="entry name" value="Winged helix-like DNA-binding domain superfamily/Winged helix DNA-binding domain"/>
    <property type="match status" value="1"/>
</dbReference>
<comment type="caution">
    <text evidence="5">The sequence shown here is derived from an EMBL/GenBank/DDBJ whole genome shotgun (WGS) entry which is preliminary data.</text>
</comment>
<evidence type="ECO:0000259" key="4">
    <source>
        <dbReference type="PROSITE" id="PS51118"/>
    </source>
</evidence>
<keyword evidence="2" id="KW-0238">DNA-binding</keyword>
<evidence type="ECO:0000256" key="1">
    <source>
        <dbReference type="ARBA" id="ARBA00023015"/>
    </source>
</evidence>
<dbReference type="RefSeq" id="WP_304121731.1">
    <property type="nucleotide sequence ID" value="NZ_DYZA01000094.1"/>
</dbReference>
<accession>A0A921AV94</accession>
<evidence type="ECO:0000313" key="6">
    <source>
        <dbReference type="Proteomes" id="UP000698963"/>
    </source>
</evidence>
<dbReference type="PROSITE" id="PS51118">
    <property type="entry name" value="HTH_HXLR"/>
    <property type="match status" value="1"/>
</dbReference>
<keyword evidence="3" id="KW-0804">Transcription</keyword>
<dbReference type="InterPro" id="IPR002577">
    <property type="entry name" value="HTH_HxlR"/>
</dbReference>
<dbReference type="Pfam" id="PF01638">
    <property type="entry name" value="HxlR"/>
    <property type="match status" value="1"/>
</dbReference>
<dbReference type="CDD" id="cd00090">
    <property type="entry name" value="HTH_ARSR"/>
    <property type="match status" value="1"/>
</dbReference>
<gene>
    <name evidence="5" type="ORF">K8W16_05090</name>
</gene>
<dbReference type="AlphaFoldDB" id="A0A921AV94"/>
<evidence type="ECO:0000256" key="2">
    <source>
        <dbReference type="ARBA" id="ARBA00023125"/>
    </source>
</evidence>
<name>A0A921AV94_9BACT</name>